<dbReference type="GO" id="GO:0016887">
    <property type="term" value="F:ATP hydrolysis activity"/>
    <property type="evidence" value="ECO:0007669"/>
    <property type="project" value="InterPro"/>
</dbReference>
<dbReference type="PROSITE" id="PS50234">
    <property type="entry name" value="VWFA"/>
    <property type="match status" value="1"/>
</dbReference>
<reference evidence="2 3" key="1">
    <citation type="submission" date="2016-10" db="EMBL/GenBank/DDBJ databases">
        <title>Complete genome of the TMA-utilizing, human hosted archaeon Methanomethylophilus alvus Gen. nov, sp. nov., strain Mx-05, derived from a pure culture.</title>
        <authorList>
            <person name="Brugere J.-F."/>
            <person name="Ben Hania W."/>
            <person name="Chaudhary P.P."/>
            <person name="Gaci N."/>
            <person name="Borrel G."/>
            <person name="Cao Van Tuat L."/>
            <person name="Fardeau M.-L."/>
            <person name="Harris H.M.B."/>
            <person name="O'Toole P.W."/>
            <person name="Ollivier B."/>
        </authorList>
    </citation>
    <scope>NUCLEOTIDE SEQUENCE [LARGE SCALE GENOMIC DNA]</scope>
    <source>
        <strain evidence="2 3">Mx-05</strain>
    </source>
</reference>
<dbReference type="Pfam" id="PF17863">
    <property type="entry name" value="AAA_lid_2"/>
    <property type="match status" value="1"/>
</dbReference>
<dbReference type="Gene3D" id="1.10.8.80">
    <property type="entry name" value="Magnesium chelatase subunit I, C-Terminal domain"/>
    <property type="match status" value="1"/>
</dbReference>
<dbReference type="Proteomes" id="UP000273278">
    <property type="component" value="Chromosome"/>
</dbReference>
<dbReference type="SMART" id="SM00327">
    <property type="entry name" value="VWA"/>
    <property type="match status" value="1"/>
</dbReference>
<dbReference type="InterPro" id="IPR036465">
    <property type="entry name" value="vWFA_dom_sf"/>
</dbReference>
<feature type="domain" description="VWFA" evidence="1">
    <location>
        <begin position="454"/>
        <end position="647"/>
    </location>
</feature>
<dbReference type="RefSeq" id="WP_022532008.1">
    <property type="nucleotide sequence ID" value="NZ_CAYARL010000026.1"/>
</dbReference>
<dbReference type="CDD" id="cd00009">
    <property type="entry name" value="AAA"/>
    <property type="match status" value="1"/>
</dbReference>
<dbReference type="InterPro" id="IPR011704">
    <property type="entry name" value="ATPase_dyneun-rel_AAA"/>
</dbReference>
<dbReference type="Gene3D" id="3.40.50.300">
    <property type="entry name" value="P-loop containing nucleotide triphosphate hydrolases"/>
    <property type="match status" value="2"/>
</dbReference>
<dbReference type="AlphaFoldDB" id="A0A3G3II09"/>
<sequence length="649" mass="72084">MSRQNVNGNSLPFSAIYGNETAKTALLCAAVNPHIKAVLIKGLSGTGKTALARSVCGIDPGKKVVNVPLNVTDEQLFGAIDLELAIATGSVELGESLLMRANRNYLYLDDADLFDANVLTAMLNDVRDGKVYIERENISTSYRCNTTVLASMNSNRKYIDKHVLDCFDMCVTMRKPKESDECEEVIRRNLSFYDGTFSESRDFAADDREQAKAVKAARKLLPQVHISQKQMRNIARICKAIGVKGCRGAISTAQAALALAALAGRKRVTDTDTAQAALLCLEHRRTKRQVRKEKKQYNPLETGYNPLGGIKRFIHDEKGETTESKIVKGMNENDVTVAQVNSGEAFIKSEDMEDVVATIGETFEAIDLLEAEDSNGSFSGDDVAKRRYVESTDRNGKYIKSRVPNGGYPDIAFDATIRAAAPYQQKRQKPGDGGVKLEKQDIREKVRQKQISSTFLFLLDTSGSLIIRNRMSKVKAAMISMLSTHYVKRDRVGLMTFNEESIDLILQPTRAVEQLEPIIDAIAVGQGTPLSAALIKVYEYMMPYTLKHPDEKCHIVLITDGKATQAMDSYKDPIKEALEISKMVNIPNSDWIVIDSGLGYTKNDIPKMLAENLHGKFFLLDDLEVKDDKPNIWKGWSETYTGVVDHLNK</sequence>
<dbReference type="InterPro" id="IPR027417">
    <property type="entry name" value="P-loop_NTPase"/>
</dbReference>
<dbReference type="InterPro" id="IPR052989">
    <property type="entry name" value="Mg-chelatase_DI-like"/>
</dbReference>
<protein>
    <submittedName>
        <fullName evidence="2">Magnesium chelatase</fullName>
    </submittedName>
</protein>
<dbReference type="SUPFAM" id="SSF53300">
    <property type="entry name" value="vWA-like"/>
    <property type="match status" value="1"/>
</dbReference>
<evidence type="ECO:0000313" key="2">
    <source>
        <dbReference type="EMBL" id="AYQ55318.1"/>
    </source>
</evidence>
<dbReference type="PANTHER" id="PTHR35023">
    <property type="entry name" value="CHELATASE-RELATED"/>
    <property type="match status" value="1"/>
</dbReference>
<name>A0A3G3II09_9ARCH</name>
<dbReference type="Pfam" id="PF07728">
    <property type="entry name" value="AAA_5"/>
    <property type="match status" value="1"/>
</dbReference>
<dbReference type="SUPFAM" id="SSF52540">
    <property type="entry name" value="P-loop containing nucleoside triphosphate hydrolases"/>
    <property type="match status" value="1"/>
</dbReference>
<dbReference type="PANTHER" id="PTHR35023:SF1">
    <property type="entry name" value="MG-PROTOPORPHYRIN IX CHELATASE"/>
    <property type="match status" value="1"/>
</dbReference>
<dbReference type="Pfam" id="PF13519">
    <property type="entry name" value="VWA_2"/>
    <property type="match status" value="1"/>
</dbReference>
<evidence type="ECO:0000313" key="3">
    <source>
        <dbReference type="Proteomes" id="UP000273278"/>
    </source>
</evidence>
<dbReference type="GO" id="GO:0005524">
    <property type="term" value="F:ATP binding"/>
    <property type="evidence" value="ECO:0007669"/>
    <property type="project" value="InterPro"/>
</dbReference>
<dbReference type="EMBL" id="CP017686">
    <property type="protein sequence ID" value="AYQ55318.1"/>
    <property type="molecule type" value="Genomic_DNA"/>
</dbReference>
<proteinExistence type="predicted"/>
<gene>
    <name evidence="2" type="ORF">BKD89_05840</name>
</gene>
<accession>A0A3G3II09</accession>
<dbReference type="GeneID" id="41321965"/>
<dbReference type="InterPro" id="IPR041628">
    <property type="entry name" value="ChlI/MoxR_AAA_lid"/>
</dbReference>
<organism evidence="2 3">
    <name type="scientific">Methanomethylophilus alvi</name>
    <dbReference type="NCBI Taxonomy" id="1291540"/>
    <lineage>
        <taxon>Archaea</taxon>
        <taxon>Methanobacteriati</taxon>
        <taxon>Thermoplasmatota</taxon>
        <taxon>Thermoplasmata</taxon>
        <taxon>Methanomassiliicoccales</taxon>
        <taxon>Methanomethylophilaceae</taxon>
        <taxon>Methanomethylophilus</taxon>
    </lineage>
</organism>
<evidence type="ECO:0000259" key="1">
    <source>
        <dbReference type="PROSITE" id="PS50234"/>
    </source>
</evidence>
<dbReference type="InterPro" id="IPR002035">
    <property type="entry name" value="VWF_A"/>
</dbReference>
<dbReference type="Gene3D" id="3.40.50.410">
    <property type="entry name" value="von Willebrand factor, type A domain"/>
    <property type="match status" value="1"/>
</dbReference>